<dbReference type="PANTHER" id="PTHR47487">
    <property type="entry name" value="OS06G0651300 PROTEIN-RELATED"/>
    <property type="match status" value="1"/>
</dbReference>
<dbReference type="GO" id="GO:0008270">
    <property type="term" value="F:zinc ion binding"/>
    <property type="evidence" value="ECO:0007669"/>
    <property type="project" value="InterPro"/>
</dbReference>
<feature type="region of interest" description="Disordered" evidence="1">
    <location>
        <begin position="435"/>
        <end position="471"/>
    </location>
</feature>
<protein>
    <recommendedName>
        <fullName evidence="2">C2H2-type domain-containing protein</fullName>
    </recommendedName>
</protein>
<proteinExistence type="predicted"/>
<dbReference type="InterPro" id="IPR036236">
    <property type="entry name" value="Znf_C2H2_sf"/>
</dbReference>
<name>A0AAV6U1N5_9ARAC</name>
<dbReference type="SMART" id="SM00451">
    <property type="entry name" value="ZnF_U1"/>
    <property type="match status" value="3"/>
</dbReference>
<dbReference type="InterPro" id="IPR003604">
    <property type="entry name" value="Matrin/U1-like-C_Znf_C2H2"/>
</dbReference>
<feature type="region of interest" description="Disordered" evidence="1">
    <location>
        <begin position="1"/>
        <end position="83"/>
    </location>
</feature>
<dbReference type="EMBL" id="JAFNEN010000700">
    <property type="protein sequence ID" value="KAG8178402.1"/>
    <property type="molecule type" value="Genomic_DNA"/>
</dbReference>
<sequence>MDFPNNDGFGNSPGRRIDFFPNDGLRQFPNDGLQQPANPPPFASTPAIARAQRPRFAYTGPPNYPRPGSSASKPNPSSFSHLMRSRYVPTDSLSDSMMNNFGDSSYMDVSYIQDRSFASEYSSHNESMDSSVYYSCNDTFSGSPKKNFPLLDLPYMQQAAAAGRSGSFQSTPQSSQKQQFKAPSAARFNKKPKPYAKPPPPGNKSDWRCELCNIDFTSRVPFAMHFQGQKHAKKLKLKEALKSIQSQVKEKDIVTIGSLFRCDICGTVANSSFQLQTHLDGLKHKAKVAQLAKEEEEKNNPKGKSNAEETNTSDAVPGERSDKPKPNGSKKKKVPKEKAAPISVLPTDVSSEEMQILKPPLAVQTVFTCAICDITLNSEAQHQQHMLGKYHKAKVEGKPVPWKRNQPNKKLVQQYKEKLKKAAEGKTETIAEKKDGTTEPMETTDALEVENPSERVKQVEEKAIESPAIETPAIETPALEVANAVTQSENKTKPLVGILKKKKPSSEKVLGVKSLESSFVKGDVLK</sequence>
<evidence type="ECO:0000259" key="2">
    <source>
        <dbReference type="PROSITE" id="PS00028"/>
    </source>
</evidence>
<dbReference type="PROSITE" id="PS00028">
    <property type="entry name" value="ZINC_FINGER_C2H2_1"/>
    <property type="match status" value="2"/>
</dbReference>
<comment type="caution">
    <text evidence="3">The sequence shown here is derived from an EMBL/GenBank/DDBJ whole genome shotgun (WGS) entry which is preliminary data.</text>
</comment>
<dbReference type="Pfam" id="PF12874">
    <property type="entry name" value="zf-met"/>
    <property type="match status" value="3"/>
</dbReference>
<dbReference type="SMART" id="SM00355">
    <property type="entry name" value="ZnF_C2H2"/>
    <property type="match status" value="3"/>
</dbReference>
<dbReference type="PANTHER" id="PTHR47487:SF12">
    <property type="entry name" value="GLUTENIN, HIGH MOLECULAR WEIGHT SUBUNIT DX5-LIKE"/>
    <property type="match status" value="1"/>
</dbReference>
<dbReference type="InterPro" id="IPR013087">
    <property type="entry name" value="Znf_C2H2_type"/>
</dbReference>
<dbReference type="Proteomes" id="UP000827092">
    <property type="component" value="Unassembled WGS sequence"/>
</dbReference>
<feature type="compositionally biased region" description="Basic and acidic residues" evidence="1">
    <location>
        <begin position="452"/>
        <end position="464"/>
    </location>
</feature>
<feature type="domain" description="C2H2-type" evidence="2">
    <location>
        <begin position="209"/>
        <end position="231"/>
    </location>
</feature>
<organism evidence="3 4">
    <name type="scientific">Oedothorax gibbosus</name>
    <dbReference type="NCBI Taxonomy" id="931172"/>
    <lineage>
        <taxon>Eukaryota</taxon>
        <taxon>Metazoa</taxon>
        <taxon>Ecdysozoa</taxon>
        <taxon>Arthropoda</taxon>
        <taxon>Chelicerata</taxon>
        <taxon>Arachnida</taxon>
        <taxon>Araneae</taxon>
        <taxon>Araneomorphae</taxon>
        <taxon>Entelegynae</taxon>
        <taxon>Araneoidea</taxon>
        <taxon>Linyphiidae</taxon>
        <taxon>Erigoninae</taxon>
        <taxon>Oedothorax</taxon>
    </lineage>
</organism>
<keyword evidence="4" id="KW-1185">Reference proteome</keyword>
<dbReference type="SUPFAM" id="SSF57667">
    <property type="entry name" value="beta-beta-alpha zinc fingers"/>
    <property type="match status" value="3"/>
</dbReference>
<feature type="domain" description="C2H2-type" evidence="2">
    <location>
        <begin position="369"/>
        <end position="391"/>
    </location>
</feature>
<accession>A0AAV6U1N5</accession>
<feature type="region of interest" description="Disordered" evidence="1">
    <location>
        <begin position="290"/>
        <end position="346"/>
    </location>
</feature>
<evidence type="ECO:0000313" key="4">
    <source>
        <dbReference type="Proteomes" id="UP000827092"/>
    </source>
</evidence>
<dbReference type="GO" id="GO:0003676">
    <property type="term" value="F:nucleic acid binding"/>
    <property type="evidence" value="ECO:0007669"/>
    <property type="project" value="InterPro"/>
</dbReference>
<dbReference type="AlphaFoldDB" id="A0AAV6U1N5"/>
<evidence type="ECO:0000256" key="1">
    <source>
        <dbReference type="SAM" id="MobiDB-lite"/>
    </source>
</evidence>
<feature type="compositionally biased region" description="Low complexity" evidence="1">
    <location>
        <begin position="67"/>
        <end position="80"/>
    </location>
</feature>
<evidence type="ECO:0000313" key="3">
    <source>
        <dbReference type="EMBL" id="KAG8178402.1"/>
    </source>
</evidence>
<gene>
    <name evidence="3" type="ORF">JTE90_005293</name>
</gene>
<feature type="region of interest" description="Disordered" evidence="1">
    <location>
        <begin position="162"/>
        <end position="203"/>
    </location>
</feature>
<reference evidence="3 4" key="1">
    <citation type="journal article" date="2022" name="Nat. Ecol. Evol.">
        <title>A masculinizing supergene underlies an exaggerated male reproductive morph in a spider.</title>
        <authorList>
            <person name="Hendrickx F."/>
            <person name="De Corte Z."/>
            <person name="Sonet G."/>
            <person name="Van Belleghem S.M."/>
            <person name="Kostlbacher S."/>
            <person name="Vangestel C."/>
        </authorList>
    </citation>
    <scope>NUCLEOTIDE SEQUENCE [LARGE SCALE GENOMIC DNA]</scope>
    <source>
        <strain evidence="3">W744_W776</strain>
    </source>
</reference>
<feature type="compositionally biased region" description="Polar residues" evidence="1">
    <location>
        <begin position="166"/>
        <end position="181"/>
    </location>
</feature>
<dbReference type="Gene3D" id="3.30.160.60">
    <property type="entry name" value="Classic Zinc Finger"/>
    <property type="match status" value="3"/>
</dbReference>